<comment type="caution">
    <text evidence="1">The sequence shown here is derived from an EMBL/GenBank/DDBJ whole genome shotgun (WGS) entry which is preliminary data.</text>
</comment>
<dbReference type="AlphaFoldDB" id="A0A7X0C2J8"/>
<gene>
    <name evidence="1" type="ORF">FHU36_003838</name>
</gene>
<proteinExistence type="predicted"/>
<keyword evidence="2" id="KW-1185">Reference proteome</keyword>
<sequence>MLAEPVRVTRAATRLDEGSAERCGAWAAYPARAASFEGGGRFDAQFVGCGHDRVGGVGVLGEVAGGGGHELGGGVGRQAEVVGDGAHGQGDRAAARLGVGQLVHAVVAGTYLQAG</sequence>
<evidence type="ECO:0000313" key="2">
    <source>
        <dbReference type="Proteomes" id="UP000583800"/>
    </source>
</evidence>
<organism evidence="1 2">
    <name type="scientific">Nonomuraea muscovyensis</name>
    <dbReference type="NCBI Taxonomy" id="1124761"/>
    <lineage>
        <taxon>Bacteria</taxon>
        <taxon>Bacillati</taxon>
        <taxon>Actinomycetota</taxon>
        <taxon>Actinomycetes</taxon>
        <taxon>Streptosporangiales</taxon>
        <taxon>Streptosporangiaceae</taxon>
        <taxon>Nonomuraea</taxon>
    </lineage>
</organism>
<dbReference type="EMBL" id="JACHJB010000002">
    <property type="protein sequence ID" value="MBB6347293.1"/>
    <property type="molecule type" value="Genomic_DNA"/>
</dbReference>
<reference evidence="1 2" key="1">
    <citation type="submission" date="2020-08" db="EMBL/GenBank/DDBJ databases">
        <title>Sequencing the genomes of 1000 actinobacteria strains.</title>
        <authorList>
            <person name="Klenk H.-P."/>
        </authorList>
    </citation>
    <scope>NUCLEOTIDE SEQUENCE [LARGE SCALE GENOMIC DNA]</scope>
    <source>
        <strain evidence="1 2">DSM 45913</strain>
    </source>
</reference>
<protein>
    <submittedName>
        <fullName evidence="1">Uncharacterized protein</fullName>
    </submittedName>
</protein>
<dbReference type="Proteomes" id="UP000583800">
    <property type="component" value="Unassembled WGS sequence"/>
</dbReference>
<name>A0A7X0C2J8_9ACTN</name>
<evidence type="ECO:0000313" key="1">
    <source>
        <dbReference type="EMBL" id="MBB6347293.1"/>
    </source>
</evidence>
<accession>A0A7X0C2J8</accession>
<dbReference type="RefSeq" id="WP_185085262.1">
    <property type="nucleotide sequence ID" value="NZ_JACHJB010000002.1"/>
</dbReference>